<comment type="caution">
    <text evidence="5">The sequence shown here is derived from an EMBL/GenBank/DDBJ whole genome shotgun (WGS) entry which is preliminary data.</text>
</comment>
<dbReference type="InterPro" id="IPR015421">
    <property type="entry name" value="PyrdxlP-dep_Trfase_major"/>
</dbReference>
<comment type="cofactor">
    <cofactor evidence="1 4">
        <name>pyridoxal 5'-phosphate</name>
        <dbReference type="ChEBI" id="CHEBI:597326"/>
    </cofactor>
</comment>
<organism evidence="5 6">
    <name type="scientific">Pectinatus haikarae</name>
    <dbReference type="NCBI Taxonomy" id="349096"/>
    <lineage>
        <taxon>Bacteria</taxon>
        <taxon>Bacillati</taxon>
        <taxon>Bacillota</taxon>
        <taxon>Negativicutes</taxon>
        <taxon>Selenomonadales</taxon>
        <taxon>Selenomonadaceae</taxon>
        <taxon>Pectinatus</taxon>
    </lineage>
</organism>
<dbReference type="EMBL" id="JAUSUE010000007">
    <property type="protein sequence ID" value="MDQ0203604.1"/>
    <property type="molecule type" value="Genomic_DNA"/>
</dbReference>
<name>A0ABT9Y7A7_9FIRM</name>
<dbReference type="PANTHER" id="PTHR11808:SF90">
    <property type="entry name" value="CYSTATHIONINE GAMMA-SYNTHASE"/>
    <property type="match status" value="1"/>
</dbReference>
<dbReference type="Gene3D" id="3.40.640.10">
    <property type="entry name" value="Type I PLP-dependent aspartate aminotransferase-like (Major domain)"/>
    <property type="match status" value="1"/>
</dbReference>
<gene>
    <name evidence="5" type="ORF">J2S01_001320</name>
</gene>
<evidence type="ECO:0000313" key="5">
    <source>
        <dbReference type="EMBL" id="MDQ0203604.1"/>
    </source>
</evidence>
<comment type="similarity">
    <text evidence="2 4">Belongs to the trans-sulfuration enzymes family.</text>
</comment>
<dbReference type="Proteomes" id="UP001239167">
    <property type="component" value="Unassembled WGS sequence"/>
</dbReference>
<dbReference type="Pfam" id="PF01053">
    <property type="entry name" value="Cys_Met_Meta_PP"/>
    <property type="match status" value="1"/>
</dbReference>
<dbReference type="RefSeq" id="WP_196604380.1">
    <property type="nucleotide sequence ID" value="NZ_CP116940.1"/>
</dbReference>
<dbReference type="InterPro" id="IPR015424">
    <property type="entry name" value="PyrdxlP-dep_Trfase"/>
</dbReference>
<dbReference type="CDD" id="cd00614">
    <property type="entry name" value="CGS_like"/>
    <property type="match status" value="1"/>
</dbReference>
<dbReference type="InterPro" id="IPR015422">
    <property type="entry name" value="PyrdxlP-dep_Trfase_small"/>
</dbReference>
<dbReference type="GO" id="GO:0003962">
    <property type="term" value="F:cystathionine gamma-synthase activity"/>
    <property type="evidence" value="ECO:0007669"/>
    <property type="project" value="UniProtKB-EC"/>
</dbReference>
<dbReference type="PANTHER" id="PTHR11808">
    <property type="entry name" value="TRANS-SULFURATION ENZYME FAMILY MEMBER"/>
    <property type="match status" value="1"/>
</dbReference>
<sequence length="377" mass="41390">MDLESKIVHIGINSDEKTGAISTPIYNTASFAHPALGKSTGFDYTRSKNPTRQVAEDGLALLENGSDGFAFSSGMAAATAVLMLYKPGDHIILTDDCYGGTYRLFSQIFINYGISFSIADTSSQQSVMSAIKENTKAIFIETPTNPMMKITDIASLAAICQKRGIQLIVDNTFLTPYFQRPIELGADIVLHSGTKYLAGHNDLLCGIVVTREKTIGEKIRFIQNATGNILSPSDSWLLIRGLKTLGLRMEKHNENAKKIAYWLNGQPHIEHVYYPGLEDHPGREIHNKQASGCGGIISFAVDNPDLVPRILSSVKFIQFAESLGGVESLITFPSCQTHTDIPEEIRHKLGITDKLLRLSVGIENYQDIISDLEQALE</sequence>
<evidence type="ECO:0000256" key="1">
    <source>
        <dbReference type="ARBA" id="ARBA00001933"/>
    </source>
</evidence>
<keyword evidence="6" id="KW-1185">Reference proteome</keyword>
<dbReference type="PIRSF" id="PIRSF001434">
    <property type="entry name" value="CGS"/>
    <property type="match status" value="1"/>
</dbReference>
<reference evidence="5 6" key="1">
    <citation type="submission" date="2023-07" db="EMBL/GenBank/DDBJ databases">
        <title>Genomic Encyclopedia of Type Strains, Phase IV (KMG-IV): sequencing the most valuable type-strain genomes for metagenomic binning, comparative biology and taxonomic classification.</title>
        <authorList>
            <person name="Goeker M."/>
        </authorList>
    </citation>
    <scope>NUCLEOTIDE SEQUENCE [LARGE SCALE GENOMIC DNA]</scope>
    <source>
        <strain evidence="5 6">DSM 16980</strain>
    </source>
</reference>
<dbReference type="Gene3D" id="3.90.1150.10">
    <property type="entry name" value="Aspartate Aminotransferase, domain 1"/>
    <property type="match status" value="1"/>
</dbReference>
<dbReference type="PROSITE" id="PS00868">
    <property type="entry name" value="CYS_MET_METAB_PP"/>
    <property type="match status" value="1"/>
</dbReference>
<dbReference type="EC" id="2.5.1.48" evidence="5"/>
<protein>
    <submittedName>
        <fullName evidence="5">Cystathionine gamma-synthase</fullName>
        <ecNumber evidence="5">2.5.1.48</ecNumber>
    </submittedName>
</protein>
<keyword evidence="5" id="KW-0808">Transferase</keyword>
<dbReference type="SUPFAM" id="SSF53383">
    <property type="entry name" value="PLP-dependent transferases"/>
    <property type="match status" value="1"/>
</dbReference>
<accession>A0ABT9Y7A7</accession>
<dbReference type="InterPro" id="IPR000277">
    <property type="entry name" value="Cys/Met-Metab_PyrdxlP-dep_enz"/>
</dbReference>
<proteinExistence type="inferred from homology"/>
<dbReference type="InterPro" id="IPR054542">
    <property type="entry name" value="Cys_met_metab_PP"/>
</dbReference>
<evidence type="ECO:0000313" key="6">
    <source>
        <dbReference type="Proteomes" id="UP001239167"/>
    </source>
</evidence>
<evidence type="ECO:0000256" key="3">
    <source>
        <dbReference type="ARBA" id="ARBA00022898"/>
    </source>
</evidence>
<keyword evidence="3 4" id="KW-0663">Pyridoxal phosphate</keyword>
<evidence type="ECO:0000256" key="4">
    <source>
        <dbReference type="RuleBase" id="RU362118"/>
    </source>
</evidence>
<evidence type="ECO:0000256" key="2">
    <source>
        <dbReference type="ARBA" id="ARBA00009077"/>
    </source>
</evidence>